<dbReference type="GO" id="GO:0030313">
    <property type="term" value="C:cell envelope"/>
    <property type="evidence" value="ECO:0007669"/>
    <property type="project" value="UniProtKB-SubCell"/>
</dbReference>
<accession>A0A413IKG4</accession>
<proteinExistence type="predicted"/>
<comment type="subcellular location">
    <subcellularLocation>
        <location evidence="1">Secreted</location>
        <location evidence="1">Cell wall</location>
    </subcellularLocation>
</comment>
<keyword evidence="3" id="KW-0964">Secreted</keyword>
<name>A0A413IKG4_9BACT</name>
<dbReference type="OrthoDB" id="1099869at2"/>
<dbReference type="EMBL" id="QSCR01000028">
    <property type="protein sequence ID" value="RGY14693.1"/>
    <property type="molecule type" value="Genomic_DNA"/>
</dbReference>
<evidence type="ECO:0000313" key="7">
    <source>
        <dbReference type="Proteomes" id="UP000286063"/>
    </source>
</evidence>
<dbReference type="RefSeq" id="WP_117775429.1">
    <property type="nucleotide sequence ID" value="NZ_CAUEFF010000028.1"/>
</dbReference>
<keyword evidence="2" id="KW-0134">Cell wall</keyword>
<protein>
    <recommendedName>
        <fullName evidence="8">Receptor L-domain domain-containing protein</fullName>
    </recommendedName>
</protein>
<sequence length="800" mass="87004">MKINNLIYVLLFALVCFITGCEDDDSLFSGDENYITSFRLIEGEHVYAGCIVGDSLVLSIPESVSLENVEVEFTASENATLDPDPSTISNWEENRTFTVISYNRSQRIYKYMVVRTLVAQAGDVVLTTPEEVEDFASRGINKIEGNLVIGKFTGTVKEDTLTSIASLSSLKEVTGKVTINPTYGGVSLDGLQNLEKVGEFMMVTRSTQYGNAGIQNLREIDLSHLKKVGSDLIISADTLYSLNLSALESVGNNLQFEVWDVKNMDFGALKIVAGNLSFPGRHYYGGGNTYLPEQVEFPHLETIGNQLELKNPHRIKELLFPALISATTVSLEQTDVLEKIDFSQLREVVETLTLQWTHRVKEYDFSQLQSVGGLRVYYIADLEKINLHRLSRVGTGGFTIDVCNKLNDLDLAALTEVQGNFVLAAPADLNALKEVGGNFTFSANAESFDGLNSLTSVGGNFALSGTAKEMNGFKALTTIKGSMTLNNMNNVTCVNGFDVLTSIGSGLSISNMGKVEKILFLANLQGAQFAQCSFSQLPALQGLDVSGFSISKLTINDVGADFVLRGNSELNGEVTLSSSRGIRFDGIEKVQTLSVTGFTQKDPAVFNFAGLKQVDKLTVNLGYVTENAAALCFPDLEEVTGLLTLSEGSNGSFKQIEPVQLPVLRKVGALTYTGVIPVLELPALESVEGEFRVSTSYQNGPVRMLEEICVPNLKKVGGLVLTTSAYNTNSYNNLITDLSCFSALESAGYVNIQKQAALVSFEGLKKVINKLEGEDSWTVSENAYNPTFEQVKAGELVKQE</sequence>
<dbReference type="InterPro" id="IPR036941">
    <property type="entry name" value="Rcpt_L-dom_sf"/>
</dbReference>
<dbReference type="PROSITE" id="PS51257">
    <property type="entry name" value="PROKAR_LIPOPROTEIN"/>
    <property type="match status" value="1"/>
</dbReference>
<dbReference type="Gene3D" id="3.80.10.10">
    <property type="entry name" value="Ribonuclease Inhibitor"/>
    <property type="match status" value="1"/>
</dbReference>
<keyword evidence="4" id="KW-0732">Signal</keyword>
<evidence type="ECO:0000256" key="4">
    <source>
        <dbReference type="ARBA" id="ARBA00022729"/>
    </source>
</evidence>
<evidence type="ECO:0008006" key="8">
    <source>
        <dbReference type="Google" id="ProtNLM"/>
    </source>
</evidence>
<organism evidence="6 7">
    <name type="scientific">Butyricimonas virosa</name>
    <dbReference type="NCBI Taxonomy" id="544645"/>
    <lineage>
        <taxon>Bacteria</taxon>
        <taxon>Pseudomonadati</taxon>
        <taxon>Bacteroidota</taxon>
        <taxon>Bacteroidia</taxon>
        <taxon>Bacteroidales</taxon>
        <taxon>Odoribacteraceae</taxon>
        <taxon>Butyricimonas</taxon>
    </lineage>
</organism>
<evidence type="ECO:0000313" key="6">
    <source>
        <dbReference type="EMBL" id="RGY14693.1"/>
    </source>
</evidence>
<dbReference type="AlphaFoldDB" id="A0A413IKG4"/>
<dbReference type="PANTHER" id="PTHR31018:SF3">
    <property type="entry name" value="RECEPTOR PROTEIN-TYROSINE KINASE"/>
    <property type="match status" value="1"/>
</dbReference>
<gene>
    <name evidence="6" type="ORF">DXA50_14465</name>
</gene>
<reference evidence="6 7" key="1">
    <citation type="submission" date="2018-08" db="EMBL/GenBank/DDBJ databases">
        <title>A genome reference for cultivated species of the human gut microbiota.</title>
        <authorList>
            <person name="Zou Y."/>
            <person name="Xue W."/>
            <person name="Luo G."/>
        </authorList>
    </citation>
    <scope>NUCLEOTIDE SEQUENCE [LARGE SCALE GENOMIC DNA]</scope>
    <source>
        <strain evidence="6 7">OF02-7</strain>
    </source>
</reference>
<evidence type="ECO:0000256" key="1">
    <source>
        <dbReference type="ARBA" id="ARBA00004191"/>
    </source>
</evidence>
<dbReference type="InterPro" id="IPR032675">
    <property type="entry name" value="LRR_dom_sf"/>
</dbReference>
<dbReference type="Proteomes" id="UP000286063">
    <property type="component" value="Unassembled WGS sequence"/>
</dbReference>
<comment type="caution">
    <text evidence="6">The sequence shown here is derived from an EMBL/GenBank/DDBJ whole genome shotgun (WGS) entry which is preliminary data.</text>
</comment>
<dbReference type="PANTHER" id="PTHR31018">
    <property type="entry name" value="SPORULATION-SPECIFIC PROTEIN-RELATED"/>
    <property type="match status" value="1"/>
</dbReference>
<dbReference type="InterPro" id="IPR051648">
    <property type="entry name" value="CWI-Assembly_Regulator"/>
</dbReference>
<keyword evidence="5" id="KW-0325">Glycoprotein</keyword>
<dbReference type="Gene3D" id="3.80.20.20">
    <property type="entry name" value="Receptor L-domain"/>
    <property type="match status" value="1"/>
</dbReference>
<dbReference type="SUPFAM" id="SSF52058">
    <property type="entry name" value="L domain-like"/>
    <property type="match status" value="1"/>
</dbReference>
<dbReference type="Gene3D" id="2.60.40.2340">
    <property type="match status" value="1"/>
</dbReference>
<evidence type="ECO:0000256" key="3">
    <source>
        <dbReference type="ARBA" id="ARBA00022525"/>
    </source>
</evidence>
<evidence type="ECO:0000256" key="5">
    <source>
        <dbReference type="ARBA" id="ARBA00023180"/>
    </source>
</evidence>
<evidence type="ECO:0000256" key="2">
    <source>
        <dbReference type="ARBA" id="ARBA00022512"/>
    </source>
</evidence>